<dbReference type="Proteomes" id="UP000728032">
    <property type="component" value="Unassembled WGS sequence"/>
</dbReference>
<proteinExistence type="inferred from homology"/>
<gene>
    <name evidence="7" type="ORF">ONB1V03_LOCUS19010</name>
</gene>
<evidence type="ECO:0000313" key="7">
    <source>
        <dbReference type="EMBL" id="CAD7662450.1"/>
    </source>
</evidence>
<dbReference type="EMBL" id="CAJPVJ010027859">
    <property type="protein sequence ID" value="CAG2179586.1"/>
    <property type="molecule type" value="Genomic_DNA"/>
</dbReference>
<evidence type="ECO:0000256" key="4">
    <source>
        <dbReference type="ARBA" id="ARBA00035228"/>
    </source>
</evidence>
<keyword evidence="3" id="KW-0687">Ribonucleoprotein</keyword>
<dbReference type="SUPFAM" id="SSF50447">
    <property type="entry name" value="Translation proteins"/>
    <property type="match status" value="1"/>
</dbReference>
<feature type="compositionally biased region" description="Low complexity" evidence="6">
    <location>
        <begin position="12"/>
        <end position="22"/>
    </location>
</feature>
<reference evidence="7" key="1">
    <citation type="submission" date="2020-11" db="EMBL/GenBank/DDBJ databases">
        <authorList>
            <person name="Tran Van P."/>
        </authorList>
    </citation>
    <scope>NUCLEOTIDE SEQUENCE</scope>
</reference>
<evidence type="ECO:0000256" key="1">
    <source>
        <dbReference type="ARBA" id="ARBA00009269"/>
    </source>
</evidence>
<dbReference type="EMBL" id="OC942684">
    <property type="protein sequence ID" value="CAD7662450.1"/>
    <property type="molecule type" value="Genomic_DNA"/>
</dbReference>
<organism evidence="7">
    <name type="scientific">Oppiella nova</name>
    <dbReference type="NCBI Taxonomy" id="334625"/>
    <lineage>
        <taxon>Eukaryota</taxon>
        <taxon>Metazoa</taxon>
        <taxon>Ecdysozoa</taxon>
        <taxon>Arthropoda</taxon>
        <taxon>Chelicerata</taxon>
        <taxon>Arachnida</taxon>
        <taxon>Acari</taxon>
        <taxon>Acariformes</taxon>
        <taxon>Sarcoptiformes</taxon>
        <taxon>Oribatida</taxon>
        <taxon>Brachypylina</taxon>
        <taxon>Oppioidea</taxon>
        <taxon>Oppiidae</taxon>
        <taxon>Oppiella</taxon>
    </lineage>
</organism>
<evidence type="ECO:0000256" key="3">
    <source>
        <dbReference type="ARBA" id="ARBA00023274"/>
    </source>
</evidence>
<keyword evidence="8" id="KW-1185">Reference proteome</keyword>
<dbReference type="InterPro" id="IPR009000">
    <property type="entry name" value="Transl_B-barrel_sf"/>
</dbReference>
<keyword evidence="2" id="KW-0689">Ribosomal protein</keyword>
<dbReference type="GO" id="GO:1990904">
    <property type="term" value="C:ribonucleoprotein complex"/>
    <property type="evidence" value="ECO:0007669"/>
    <property type="project" value="UniProtKB-KW"/>
</dbReference>
<sequence length="112" mass="12471">MADKEPKKAKKAAPAAAPVAAEPVKKVKKSSRRGKFNTATPGRYASHTRHPPPTHVFVTGFGDRCLAMSSPLARLYVKAIFTGYKRSLRNQRENTALLRLEGVNRRSETDFY</sequence>
<evidence type="ECO:0000256" key="6">
    <source>
        <dbReference type="SAM" id="MobiDB-lite"/>
    </source>
</evidence>
<dbReference type="AlphaFoldDB" id="A0A7R9QXS5"/>
<dbReference type="Gene3D" id="2.40.10.190">
    <property type="entry name" value="translation elongation factor selb, chain A, domain 4"/>
    <property type="match status" value="1"/>
</dbReference>
<name>A0A7R9QXS5_9ACAR</name>
<dbReference type="GO" id="GO:0005840">
    <property type="term" value="C:ribosome"/>
    <property type="evidence" value="ECO:0007669"/>
    <property type="project" value="UniProtKB-KW"/>
</dbReference>
<dbReference type="Pfam" id="PF01247">
    <property type="entry name" value="Ribosomal_L35Ae"/>
    <property type="match status" value="1"/>
</dbReference>
<dbReference type="InterPro" id="IPR001780">
    <property type="entry name" value="Ribosomal_eL33"/>
</dbReference>
<accession>A0A7R9QXS5</accession>
<feature type="compositionally biased region" description="Basic residues" evidence="6">
    <location>
        <begin position="26"/>
        <end position="35"/>
    </location>
</feature>
<feature type="region of interest" description="Disordered" evidence="6">
    <location>
        <begin position="1"/>
        <end position="53"/>
    </location>
</feature>
<protein>
    <recommendedName>
        <fullName evidence="4">Large ribosomal subunit protein eL33</fullName>
    </recommendedName>
    <alternativeName>
        <fullName evidence="5">60S ribosomal protein L35a</fullName>
    </alternativeName>
</protein>
<dbReference type="GO" id="GO:0003735">
    <property type="term" value="F:structural constituent of ribosome"/>
    <property type="evidence" value="ECO:0007669"/>
    <property type="project" value="InterPro"/>
</dbReference>
<evidence type="ECO:0000313" key="8">
    <source>
        <dbReference type="Proteomes" id="UP000728032"/>
    </source>
</evidence>
<dbReference type="GO" id="GO:0006412">
    <property type="term" value="P:translation"/>
    <property type="evidence" value="ECO:0007669"/>
    <property type="project" value="InterPro"/>
</dbReference>
<evidence type="ECO:0000256" key="5">
    <source>
        <dbReference type="ARBA" id="ARBA00035530"/>
    </source>
</evidence>
<dbReference type="PANTHER" id="PTHR10902">
    <property type="entry name" value="60S RIBOSOMAL PROTEIN L35A"/>
    <property type="match status" value="1"/>
</dbReference>
<dbReference type="InterPro" id="IPR038661">
    <property type="entry name" value="Ribosomal_eL33_sf"/>
</dbReference>
<comment type="similarity">
    <text evidence="1">Belongs to the eukaryotic ribosomal protein eL33 family.</text>
</comment>
<feature type="non-terminal residue" evidence="7">
    <location>
        <position position="112"/>
    </location>
</feature>
<dbReference type="OrthoDB" id="1166329at2759"/>
<evidence type="ECO:0000256" key="2">
    <source>
        <dbReference type="ARBA" id="ARBA00022980"/>
    </source>
</evidence>